<feature type="transmembrane region" description="Helical" evidence="4">
    <location>
        <begin position="194"/>
        <end position="213"/>
    </location>
</feature>
<keyword evidence="6" id="KW-0548">Nucleotidyltransferase</keyword>
<sequence>MLQLDFFSMTIVVAVNLMTIAFALPWFMGQKISPAARHAQQFLLLQGLAWLLILATAHMESELWNTLLPLGAAVSAMAALWQLGKALRGWLGPRSRLLVRAQIACGILGPLGFVVLLQSVPNRLAWFSACYGICAALVACMALYPARPANKSWRYILFGVGSAMSLIMLLRSYLTLQTPWLQRFTEDSYANLDFAMLAPFSSTLLLVAILIASNDETRRRGMKQHQQDSLTGLLHRHALTRQAQIMLRRAKRKQLALAIVLLNMDHFQRVNDRHGHTVGDEALQLLSRTLQKQMRGEEIAGRWSGETFCLLLHADAAGVRSLYTRLRSAMQLGAQYELQVDLDFSAGCALAPEVWEGLSLDELVERASQALQSAKERGRGRLEIHTLAPPEPAHSEAEPASVPPL</sequence>
<reference evidence="6 7" key="1">
    <citation type="journal article" date="2013" name="Int. J. Syst. Evol. Microbiol.">
        <title>Comamonas guangdongensis sp. nov., isolated from subterranean forest sediment, and emended description of the genus Comamonas.</title>
        <authorList>
            <person name="Zhang J."/>
            <person name="Wang Y."/>
            <person name="Zhou S."/>
            <person name="Wu C."/>
            <person name="He J."/>
            <person name="Li F."/>
        </authorList>
    </citation>
    <scope>NUCLEOTIDE SEQUENCE [LARGE SCALE GENOMIC DNA]</scope>
    <source>
        <strain evidence="6 7">CCTCC AB2011133</strain>
    </source>
</reference>
<comment type="caution">
    <text evidence="6">The sequence shown here is derived from an EMBL/GenBank/DDBJ whole genome shotgun (WGS) entry which is preliminary data.</text>
</comment>
<evidence type="ECO:0000313" key="7">
    <source>
        <dbReference type="Proteomes" id="UP001561046"/>
    </source>
</evidence>
<dbReference type="EMBL" id="JBFYGN010000006">
    <property type="protein sequence ID" value="MEX8192516.1"/>
    <property type="molecule type" value="Genomic_DNA"/>
</dbReference>
<name>A0ABV3ZTT6_9BURK</name>
<keyword evidence="4" id="KW-0472">Membrane</keyword>
<feature type="region of interest" description="Disordered" evidence="3">
    <location>
        <begin position="374"/>
        <end position="405"/>
    </location>
</feature>
<dbReference type="Gene3D" id="3.30.70.270">
    <property type="match status" value="1"/>
</dbReference>
<feature type="domain" description="GGDEF" evidence="5">
    <location>
        <begin position="255"/>
        <end position="387"/>
    </location>
</feature>
<dbReference type="EC" id="2.7.7.65" evidence="1"/>
<gene>
    <name evidence="6" type="ORF">AB6724_06655</name>
</gene>
<keyword evidence="6" id="KW-0808">Transferase</keyword>
<dbReference type="CDD" id="cd01949">
    <property type="entry name" value="GGDEF"/>
    <property type="match status" value="1"/>
</dbReference>
<feature type="transmembrane region" description="Helical" evidence="4">
    <location>
        <begin position="97"/>
        <end position="118"/>
    </location>
</feature>
<dbReference type="GO" id="GO:0052621">
    <property type="term" value="F:diguanylate cyclase activity"/>
    <property type="evidence" value="ECO:0007669"/>
    <property type="project" value="UniProtKB-EC"/>
</dbReference>
<evidence type="ECO:0000256" key="2">
    <source>
        <dbReference type="ARBA" id="ARBA00034247"/>
    </source>
</evidence>
<evidence type="ECO:0000256" key="1">
    <source>
        <dbReference type="ARBA" id="ARBA00012528"/>
    </source>
</evidence>
<dbReference type="RefSeq" id="WP_369337721.1">
    <property type="nucleotide sequence ID" value="NZ_JBFYGN010000006.1"/>
</dbReference>
<accession>A0ABV3ZTT6</accession>
<feature type="compositionally biased region" description="Basic and acidic residues" evidence="3">
    <location>
        <begin position="374"/>
        <end position="384"/>
    </location>
</feature>
<protein>
    <recommendedName>
        <fullName evidence="1">diguanylate cyclase</fullName>
        <ecNumber evidence="1">2.7.7.65</ecNumber>
    </recommendedName>
</protein>
<keyword evidence="4" id="KW-1133">Transmembrane helix</keyword>
<dbReference type="InterPro" id="IPR050469">
    <property type="entry name" value="Diguanylate_Cyclase"/>
</dbReference>
<keyword evidence="7" id="KW-1185">Reference proteome</keyword>
<dbReference type="Proteomes" id="UP001561046">
    <property type="component" value="Unassembled WGS sequence"/>
</dbReference>
<dbReference type="PANTHER" id="PTHR45138:SF9">
    <property type="entry name" value="DIGUANYLATE CYCLASE DGCM-RELATED"/>
    <property type="match status" value="1"/>
</dbReference>
<feature type="transmembrane region" description="Helical" evidence="4">
    <location>
        <begin position="124"/>
        <end position="144"/>
    </location>
</feature>
<comment type="catalytic activity">
    <reaction evidence="2">
        <text>2 GTP = 3',3'-c-di-GMP + 2 diphosphate</text>
        <dbReference type="Rhea" id="RHEA:24898"/>
        <dbReference type="ChEBI" id="CHEBI:33019"/>
        <dbReference type="ChEBI" id="CHEBI:37565"/>
        <dbReference type="ChEBI" id="CHEBI:58805"/>
        <dbReference type="EC" id="2.7.7.65"/>
    </reaction>
</comment>
<dbReference type="PROSITE" id="PS50887">
    <property type="entry name" value="GGDEF"/>
    <property type="match status" value="1"/>
</dbReference>
<dbReference type="InterPro" id="IPR029787">
    <property type="entry name" value="Nucleotide_cyclase"/>
</dbReference>
<evidence type="ECO:0000313" key="6">
    <source>
        <dbReference type="EMBL" id="MEX8192516.1"/>
    </source>
</evidence>
<feature type="transmembrane region" description="Helical" evidence="4">
    <location>
        <begin position="156"/>
        <end position="174"/>
    </location>
</feature>
<evidence type="ECO:0000256" key="4">
    <source>
        <dbReference type="SAM" id="Phobius"/>
    </source>
</evidence>
<dbReference type="Pfam" id="PF00990">
    <property type="entry name" value="GGDEF"/>
    <property type="match status" value="1"/>
</dbReference>
<evidence type="ECO:0000256" key="3">
    <source>
        <dbReference type="SAM" id="MobiDB-lite"/>
    </source>
</evidence>
<proteinExistence type="predicted"/>
<evidence type="ECO:0000259" key="5">
    <source>
        <dbReference type="PROSITE" id="PS50887"/>
    </source>
</evidence>
<feature type="transmembrane region" description="Helical" evidence="4">
    <location>
        <begin position="39"/>
        <end position="57"/>
    </location>
</feature>
<feature type="transmembrane region" description="Helical" evidence="4">
    <location>
        <begin position="6"/>
        <end position="27"/>
    </location>
</feature>
<keyword evidence="4" id="KW-0812">Transmembrane</keyword>
<dbReference type="NCBIfam" id="TIGR00254">
    <property type="entry name" value="GGDEF"/>
    <property type="match status" value="1"/>
</dbReference>
<dbReference type="PANTHER" id="PTHR45138">
    <property type="entry name" value="REGULATORY COMPONENTS OF SENSORY TRANSDUCTION SYSTEM"/>
    <property type="match status" value="1"/>
</dbReference>
<organism evidence="6 7">
    <name type="scientific">Comamonas guangdongensis</name>
    <dbReference type="NCBI Taxonomy" id="510515"/>
    <lineage>
        <taxon>Bacteria</taxon>
        <taxon>Pseudomonadati</taxon>
        <taxon>Pseudomonadota</taxon>
        <taxon>Betaproteobacteria</taxon>
        <taxon>Burkholderiales</taxon>
        <taxon>Comamonadaceae</taxon>
        <taxon>Comamonas</taxon>
    </lineage>
</organism>
<dbReference type="InterPro" id="IPR043128">
    <property type="entry name" value="Rev_trsase/Diguanyl_cyclase"/>
</dbReference>
<dbReference type="SUPFAM" id="SSF55073">
    <property type="entry name" value="Nucleotide cyclase"/>
    <property type="match status" value="1"/>
</dbReference>
<feature type="transmembrane region" description="Helical" evidence="4">
    <location>
        <begin position="63"/>
        <end position="85"/>
    </location>
</feature>
<dbReference type="InterPro" id="IPR000160">
    <property type="entry name" value="GGDEF_dom"/>
</dbReference>
<dbReference type="SMART" id="SM00267">
    <property type="entry name" value="GGDEF"/>
    <property type="match status" value="1"/>
</dbReference>